<dbReference type="PROSITE" id="PS00975">
    <property type="entry name" value="NMT_1"/>
    <property type="match status" value="1"/>
</dbReference>
<dbReference type="InterPro" id="IPR022676">
    <property type="entry name" value="NMT_N"/>
</dbReference>
<feature type="region of interest" description="Disordered" evidence="3">
    <location>
        <begin position="1"/>
        <end position="96"/>
    </location>
</feature>
<dbReference type="GO" id="GO:0005737">
    <property type="term" value="C:cytoplasm"/>
    <property type="evidence" value="ECO:0007669"/>
    <property type="project" value="TreeGrafter"/>
</dbReference>
<dbReference type="OrthoDB" id="1626453at2759"/>
<dbReference type="EMBL" id="JAEFBJ010000009">
    <property type="protein sequence ID" value="KAG7574852.1"/>
    <property type="molecule type" value="Genomic_DNA"/>
</dbReference>
<feature type="compositionally biased region" description="Basic and acidic residues" evidence="3">
    <location>
        <begin position="53"/>
        <end position="73"/>
    </location>
</feature>
<keyword evidence="6" id="KW-1185">Reference proteome</keyword>
<evidence type="ECO:0000313" key="6">
    <source>
        <dbReference type="Proteomes" id="UP000694251"/>
    </source>
</evidence>
<dbReference type="PANTHER" id="PTHR11377:SF17">
    <property type="entry name" value="GLYCYLPEPTIDE N-TETRADECANOYLTRANSFERASE 1-RELATED"/>
    <property type="match status" value="1"/>
</dbReference>
<evidence type="ECO:0000259" key="4">
    <source>
        <dbReference type="Pfam" id="PF01233"/>
    </source>
</evidence>
<dbReference type="AlphaFoldDB" id="A0A8T2AKS8"/>
<feature type="compositionally biased region" description="Polar residues" evidence="3">
    <location>
        <begin position="41"/>
        <end position="52"/>
    </location>
</feature>
<dbReference type="PANTHER" id="PTHR11377">
    <property type="entry name" value="N-MYRISTOYL TRANSFERASE"/>
    <property type="match status" value="1"/>
</dbReference>
<feature type="domain" description="Glycylpeptide N-tetradecanoyltransferase N-terminal" evidence="4">
    <location>
        <begin position="81"/>
        <end position="238"/>
    </location>
</feature>
<gene>
    <name evidence="5" type="ORF">ISN44_As09g030030</name>
</gene>
<keyword evidence="1" id="KW-0808">Transferase</keyword>
<reference evidence="5 6" key="1">
    <citation type="submission" date="2020-12" db="EMBL/GenBank/DDBJ databases">
        <title>Concerted genomic and epigenomic changes stabilize Arabidopsis allopolyploids.</title>
        <authorList>
            <person name="Chen Z."/>
        </authorList>
    </citation>
    <scope>NUCLEOTIDE SEQUENCE [LARGE SCALE GENOMIC DNA]</scope>
    <source>
        <strain evidence="5">As9502</strain>
        <tissue evidence="5">Leaf</tissue>
    </source>
</reference>
<comment type="caution">
    <text evidence="5">The sequence shown here is derived from an EMBL/GenBank/DDBJ whole genome shotgun (WGS) entry which is preliminary data.</text>
</comment>
<dbReference type="Proteomes" id="UP000694251">
    <property type="component" value="Chromosome 9"/>
</dbReference>
<feature type="compositionally biased region" description="Basic and acidic residues" evidence="3">
    <location>
        <begin position="19"/>
        <end position="40"/>
    </location>
</feature>
<evidence type="ECO:0000256" key="2">
    <source>
        <dbReference type="ARBA" id="ARBA00023315"/>
    </source>
</evidence>
<keyword evidence="2" id="KW-0012">Acyltransferase</keyword>
<accession>A0A8T2AKS8</accession>
<proteinExistence type="predicted"/>
<evidence type="ECO:0000256" key="3">
    <source>
        <dbReference type="SAM" id="MobiDB-lite"/>
    </source>
</evidence>
<organism evidence="5 6">
    <name type="scientific">Arabidopsis suecica</name>
    <name type="common">Swedish thale-cress</name>
    <name type="synonym">Cardaminopsis suecica</name>
    <dbReference type="NCBI Taxonomy" id="45249"/>
    <lineage>
        <taxon>Eukaryota</taxon>
        <taxon>Viridiplantae</taxon>
        <taxon>Streptophyta</taxon>
        <taxon>Embryophyta</taxon>
        <taxon>Tracheophyta</taxon>
        <taxon>Spermatophyta</taxon>
        <taxon>Magnoliopsida</taxon>
        <taxon>eudicotyledons</taxon>
        <taxon>Gunneridae</taxon>
        <taxon>Pentapetalae</taxon>
        <taxon>rosids</taxon>
        <taxon>malvids</taxon>
        <taxon>Brassicales</taxon>
        <taxon>Brassicaceae</taxon>
        <taxon>Camelineae</taxon>
        <taxon>Arabidopsis</taxon>
    </lineage>
</organism>
<dbReference type="Pfam" id="PF01233">
    <property type="entry name" value="NMT"/>
    <property type="match status" value="1"/>
</dbReference>
<dbReference type="GO" id="GO:0004379">
    <property type="term" value="F:glycylpeptide N-tetradecanoyltransferase activity"/>
    <property type="evidence" value="ECO:0007669"/>
    <property type="project" value="InterPro"/>
</dbReference>
<dbReference type="InterPro" id="IPR022678">
    <property type="entry name" value="NMT_CS"/>
</dbReference>
<dbReference type="InterPro" id="IPR000903">
    <property type="entry name" value="NMT"/>
</dbReference>
<protein>
    <submittedName>
        <fullName evidence="5">Myristoyl-CoA:protein N-myristoyltransferase N-terminal</fullName>
    </submittedName>
</protein>
<evidence type="ECO:0000256" key="1">
    <source>
        <dbReference type="ARBA" id="ARBA00022679"/>
    </source>
</evidence>
<evidence type="ECO:0000313" key="5">
    <source>
        <dbReference type="EMBL" id="KAG7574852.1"/>
    </source>
</evidence>
<sequence length="262" mass="29645">MGDTSLPEGPVEPPTPLSKVEKEMEPSDVNAYDRDEDSKSSKIQSENMSKSQPDSKKEKADQIVEAKTHKDVGDTSLPEGPVEPANPLSEVKQEPDNLPSGYEWITCDLNSDDMCSEVSNFLKEQYDVDGQKFMVDYSSELLRWGLCTPGYQKSWRIGVRVKTSKELVAFISGVPDIIRDDGEVVKIAKINFLCVHKSLRSQRLASFMIEEVTRQVHLQNIWQAAYSLPDKRATPVTTFQYWVRMLNPEKLINAGFLKLRES</sequence>
<name>A0A8T2AKS8_ARASU</name>